<dbReference type="RefSeq" id="WP_086433455.1">
    <property type="nucleotide sequence ID" value="NZ_FXWH01000001.1"/>
</dbReference>
<dbReference type="EMBL" id="FXWH01000001">
    <property type="protein sequence ID" value="SMQ59419.1"/>
    <property type="molecule type" value="Genomic_DNA"/>
</dbReference>
<dbReference type="Gene3D" id="1.10.10.60">
    <property type="entry name" value="Homeodomain-like"/>
    <property type="match status" value="1"/>
</dbReference>
<dbReference type="GO" id="GO:0003676">
    <property type="term" value="F:nucleic acid binding"/>
    <property type="evidence" value="ECO:0007669"/>
    <property type="project" value="InterPro"/>
</dbReference>
<gene>
    <name evidence="3" type="ORF">SAMN06297229_0263</name>
</gene>
<organism evidence="3 4">
    <name type="scientific">Pseudidiomarina planktonica</name>
    <dbReference type="NCBI Taxonomy" id="1323738"/>
    <lineage>
        <taxon>Bacteria</taxon>
        <taxon>Pseudomonadati</taxon>
        <taxon>Pseudomonadota</taxon>
        <taxon>Gammaproteobacteria</taxon>
        <taxon>Alteromonadales</taxon>
        <taxon>Idiomarinaceae</taxon>
        <taxon>Pseudidiomarina</taxon>
    </lineage>
</organism>
<feature type="compositionally biased region" description="Acidic residues" evidence="1">
    <location>
        <begin position="619"/>
        <end position="638"/>
    </location>
</feature>
<dbReference type="Gene3D" id="3.30.420.10">
    <property type="entry name" value="Ribonuclease H-like superfamily/Ribonuclease H"/>
    <property type="match status" value="1"/>
</dbReference>
<evidence type="ECO:0000259" key="2">
    <source>
        <dbReference type="PROSITE" id="PS50994"/>
    </source>
</evidence>
<dbReference type="InterPro" id="IPR012337">
    <property type="entry name" value="RNaseH-like_sf"/>
</dbReference>
<accession>A0A1Y6EAA9</accession>
<dbReference type="InterPro" id="IPR015378">
    <property type="entry name" value="Transposase-like_Mu_C"/>
</dbReference>
<protein>
    <submittedName>
        <fullName evidence="3">Putative transposase</fullName>
    </submittedName>
</protein>
<dbReference type="InterPro" id="IPR036397">
    <property type="entry name" value="RNaseH_sf"/>
</dbReference>
<evidence type="ECO:0000313" key="3">
    <source>
        <dbReference type="EMBL" id="SMQ59419.1"/>
    </source>
</evidence>
<feature type="region of interest" description="Disordered" evidence="1">
    <location>
        <begin position="575"/>
        <end position="638"/>
    </location>
</feature>
<dbReference type="Proteomes" id="UP000194450">
    <property type="component" value="Unassembled WGS sequence"/>
</dbReference>
<dbReference type="PROSITE" id="PS50994">
    <property type="entry name" value="INTEGRASE"/>
    <property type="match status" value="1"/>
</dbReference>
<keyword evidence="4" id="KW-1185">Reference proteome</keyword>
<dbReference type="InterPro" id="IPR015126">
    <property type="entry name" value="Mu_I-gamma"/>
</dbReference>
<dbReference type="Pfam" id="PF09039">
    <property type="entry name" value="HTH_Tnp_Mu_2"/>
    <property type="match status" value="1"/>
</dbReference>
<reference evidence="4" key="1">
    <citation type="submission" date="2017-04" db="EMBL/GenBank/DDBJ databases">
        <authorList>
            <person name="Varghese N."/>
            <person name="Submissions S."/>
        </authorList>
    </citation>
    <scope>NUCLEOTIDE SEQUENCE [LARGE SCALE GENOMIC DNA]</scope>
</reference>
<evidence type="ECO:0000313" key="4">
    <source>
        <dbReference type="Proteomes" id="UP000194450"/>
    </source>
</evidence>
<name>A0A1Y6EAA9_9GAMM</name>
<feature type="compositionally biased region" description="Basic residues" evidence="1">
    <location>
        <begin position="578"/>
        <end position="595"/>
    </location>
</feature>
<proteinExistence type="predicted"/>
<dbReference type="GO" id="GO:0015074">
    <property type="term" value="P:DNA integration"/>
    <property type="evidence" value="ECO:0007669"/>
    <property type="project" value="InterPro"/>
</dbReference>
<dbReference type="SUPFAM" id="SSF53098">
    <property type="entry name" value="Ribonuclease H-like"/>
    <property type="match status" value="1"/>
</dbReference>
<dbReference type="InterPro" id="IPR001584">
    <property type="entry name" value="Integrase_cat-core"/>
</dbReference>
<evidence type="ECO:0000256" key="1">
    <source>
        <dbReference type="SAM" id="MobiDB-lite"/>
    </source>
</evidence>
<dbReference type="OrthoDB" id="501284at2"/>
<dbReference type="Pfam" id="PF09299">
    <property type="entry name" value="Mu-transpos_C"/>
    <property type="match status" value="1"/>
</dbReference>
<dbReference type="AlphaFoldDB" id="A0A1Y6EAA9"/>
<feature type="domain" description="Integrase catalytic" evidence="2">
    <location>
        <begin position="229"/>
        <end position="436"/>
    </location>
</feature>
<sequence length="638" mass="73492">MTDLHKLSKSKVQLRRGSLLKMDDGDYLLKEFLTSSEVLLQKVDDKDVKVAKLQDIVTDVIQAAPSEHLASDEILAIPPDELKAAKRKFKAIEPILELGPTASVQDIKIQAVKSGVHYTTLYRWLNAYLATNSLVSLINQKRGWQRKNIRTSDDVNKIIEHCIANYYLTKARFTPKMVYDRIKEACKSAGLKAPAQSTIYRRINLVPEERRLRSRGHLDLANNRFSARAGRFPNVDSILSVIQVDHTPLDIIIVDDEHRESIKRVWLTMAIDIYSRMVTGFYLSLDAPSTTSVAMCLSHSILPKQQWLKHLDIALDWYVWGIPKKVHVDNGADFTSDALRIGCLENNINLEFRPVAKPQYGGHIERLLGAFQNRLKALDGKTFNSPKVRGSYDSEKNAIFDFNSLERWLTNAIIEYHHTNHESIGVPPTTKWMMSVEGELEELPHGWPDVPADPLSIEISFLPYKERTIRSQGVVWDGIYYFSDNIRHLIGIRDQETRKPRKYVVRRDPRNIRYVWVYDEDIKSYHKVGLADPTLNFTSIWELNEAKLYLKKKGQSEYNQNMLSRAVNNMREIEEKARKKTKDARRKTQRKKNHQKTITPAQHFAAKEESNAISTEISPEQEVDDWDSGDEIDIFDIE</sequence>